<feature type="region of interest" description="Disordered" evidence="7">
    <location>
        <begin position="451"/>
        <end position="474"/>
    </location>
</feature>
<evidence type="ECO:0000313" key="9">
    <source>
        <dbReference type="EMBL" id="CAB3225610.1"/>
    </source>
</evidence>
<proteinExistence type="evidence at transcript level"/>
<dbReference type="CDD" id="cd14321">
    <property type="entry name" value="UBA_IAPs"/>
    <property type="match status" value="1"/>
</dbReference>
<protein>
    <submittedName>
        <fullName evidence="9">ZF(RING)-14 zinc finger protein</fullName>
    </submittedName>
</protein>
<dbReference type="CDD" id="cd16510">
    <property type="entry name" value="RING-HC_IAPs"/>
    <property type="match status" value="1"/>
</dbReference>
<dbReference type="SMART" id="SM00238">
    <property type="entry name" value="BIR"/>
    <property type="match status" value="3"/>
</dbReference>
<feature type="compositionally biased region" description="Polar residues" evidence="7">
    <location>
        <begin position="957"/>
        <end position="968"/>
    </location>
</feature>
<feature type="region of interest" description="Disordered" evidence="7">
    <location>
        <begin position="950"/>
        <end position="971"/>
    </location>
</feature>
<feature type="compositionally biased region" description="Low complexity" evidence="7">
    <location>
        <begin position="451"/>
        <end position="465"/>
    </location>
</feature>
<evidence type="ECO:0000256" key="7">
    <source>
        <dbReference type="SAM" id="MobiDB-lite"/>
    </source>
</evidence>
<dbReference type="EMBL" id="LR783331">
    <property type="protein sequence ID" value="CAB3225610.1"/>
    <property type="molecule type" value="mRNA"/>
</dbReference>
<dbReference type="Gene3D" id="1.10.8.10">
    <property type="entry name" value="DNA helicase RuvA subunit, C-terminal domain"/>
    <property type="match status" value="1"/>
</dbReference>
<dbReference type="InterPro" id="IPR001370">
    <property type="entry name" value="BIR_rpt"/>
</dbReference>
<dbReference type="SUPFAM" id="SSF57924">
    <property type="entry name" value="Inhibitor of apoptosis (IAP) repeat"/>
    <property type="match status" value="3"/>
</dbReference>
<feature type="region of interest" description="Disordered" evidence="7">
    <location>
        <begin position="738"/>
        <end position="779"/>
    </location>
</feature>
<dbReference type="GO" id="GO:0008270">
    <property type="term" value="F:zinc ion binding"/>
    <property type="evidence" value="ECO:0007669"/>
    <property type="project" value="UniProtKB-KW"/>
</dbReference>
<keyword evidence="4 6" id="KW-0863">Zinc-finger</keyword>
<dbReference type="FunFam" id="1.10.1170.10:FF:000003">
    <property type="entry name" value="E3 ubiquitin-protein ligase XIAP"/>
    <property type="match status" value="1"/>
</dbReference>
<name>A0A6F9D8E2_9ASCI</name>
<dbReference type="Gene3D" id="1.10.1170.10">
    <property type="entry name" value="Inhibitor Of Apoptosis Protein (2mihbC-IAP-1), Chain A"/>
    <property type="match status" value="3"/>
</dbReference>
<dbReference type="InterPro" id="IPR013083">
    <property type="entry name" value="Znf_RING/FYVE/PHD"/>
</dbReference>
<evidence type="ECO:0000256" key="3">
    <source>
        <dbReference type="ARBA" id="ARBA00022723"/>
    </source>
</evidence>
<keyword evidence="3" id="KW-0479">Metal-binding</keyword>
<dbReference type="GO" id="GO:0005737">
    <property type="term" value="C:cytoplasm"/>
    <property type="evidence" value="ECO:0007669"/>
    <property type="project" value="TreeGrafter"/>
</dbReference>
<evidence type="ECO:0000256" key="5">
    <source>
        <dbReference type="ARBA" id="ARBA00022833"/>
    </source>
</evidence>
<dbReference type="CDD" id="cd00022">
    <property type="entry name" value="BIR"/>
    <property type="match status" value="3"/>
</dbReference>
<evidence type="ECO:0000256" key="6">
    <source>
        <dbReference type="PROSITE-ProRule" id="PRU00175"/>
    </source>
</evidence>
<dbReference type="Pfam" id="PF00653">
    <property type="entry name" value="BIR"/>
    <property type="match status" value="3"/>
</dbReference>
<keyword evidence="5" id="KW-0862">Zinc</keyword>
<feature type="compositionally biased region" description="Polar residues" evidence="7">
    <location>
        <begin position="856"/>
        <end position="866"/>
    </location>
</feature>
<feature type="compositionally biased region" description="Polar residues" evidence="7">
    <location>
        <begin position="889"/>
        <end position="900"/>
    </location>
</feature>
<keyword evidence="2" id="KW-0053">Apoptosis</keyword>
<dbReference type="PANTHER" id="PTHR10044">
    <property type="entry name" value="INHIBITOR OF APOPTOSIS"/>
    <property type="match status" value="1"/>
</dbReference>
<dbReference type="FunFam" id="1.10.1170.10:FF:000002">
    <property type="entry name" value="Baculoviral IAP repeat containing 7"/>
    <property type="match status" value="1"/>
</dbReference>
<dbReference type="PROSITE" id="PS50089">
    <property type="entry name" value="ZF_RING_2"/>
    <property type="match status" value="1"/>
</dbReference>
<dbReference type="InterPro" id="IPR001841">
    <property type="entry name" value="Znf_RING"/>
</dbReference>
<sequence>MDQLESLESHILELFVKLEFPENYRKKIFYLAFLLSNLVRGKKRRAVFQKEPAFQQAIKNYTDGFISWCQPPEPTFWKIYINQRRAVLFRSQPIRKKRVYLCDHFRELYQTKQTVNNGIRTFDESHETEIKFRKFSQQGFVLDPFCLLGKEHTFCKTTLSKASQENKSKAFTNHATVDLAKTDLKSDFHQINTTHLHKSDSSQTSVIKDEVVHTIGRTAASSATAKKNFAARYVEHTAELNALQHFLARIGSVYIYFVLFIISIPRLVFFAAQSCRPQDQQGSLQQLHYDEAQPRALQHFFVEFLENYKIDAPIPGTAAKFVSVVSDPNTGNAESSSRRAEDLKREIYRLTTFQAFPQSVRINPSELARAGFFFTGQDDAVQCFACNNTLSNLGPHIDPFNLRSHRSTCGFTRNTDSCGNVPFNVGLSSRGHNSMPAQRPAAGEILTRHSYPSQPSSYNQPHSTPAVPPAPPANLVGSVPGLPAYQTARPVPPSAFSTARPVAAVPEYDYPLLRQMANIVDPNHERLVLGLDLGKESERLRSFTTAWNQDALPPPWLMAKAGWFFLGNLDRTQCFSCGQVLRNWRRSDDPLSEHLRHFPHCRMAQGSEPRNIPDRVQQSLEPVRRVRLTEQEKIDLRAMFPCDRPVSPHMRTQQSRVASFRNWPYTRATPDMISAAGFFSLGVRDRVKCYYCNGGLQNWRRNDDPWEEHAKWYPTCEYLLQNRGPEYIHSVVSRFPDLDRPVPRASGQDVPPSTSRSTVQSGPEQLPTPQPKTVDPAVQMQQEESLLEEAMRSDVATTVIGMGFDESVVRRLMRENIAEHGAAYQSASALLDAVLNIPSSSQEEEEEQPHAPAQETTPTLAQPSSGSRRESPIDEDEDIYASEEMVQDRPQNSFSPTSGVMESMEPAENPYQDPSRYSSALFGNSFSATNSALLPPLAPRGGGLLHERVHSGPVRQSHPSIPTSSRANSLPVPSAQARLPQNEDHLKQRLQQLQDEKLCKVCLDRTADVVFIPCGHICCCLECTRALRACPICRVRIEKAVKTYTS</sequence>
<comment type="similarity">
    <text evidence="1">Belongs to the IAP family.</text>
</comment>
<dbReference type="InterPro" id="IPR050784">
    <property type="entry name" value="IAP"/>
</dbReference>
<gene>
    <name evidence="9" type="primary">Birc3-001</name>
</gene>
<feature type="region of interest" description="Disordered" evidence="7">
    <location>
        <begin position="839"/>
        <end position="916"/>
    </location>
</feature>
<dbReference type="GO" id="GO:0005634">
    <property type="term" value="C:nucleus"/>
    <property type="evidence" value="ECO:0007669"/>
    <property type="project" value="TreeGrafter"/>
</dbReference>
<dbReference type="GO" id="GO:0006915">
    <property type="term" value="P:apoptotic process"/>
    <property type="evidence" value="ECO:0007669"/>
    <property type="project" value="UniProtKB-KW"/>
</dbReference>
<dbReference type="AlphaFoldDB" id="A0A6F9D8E2"/>
<dbReference type="PANTHER" id="PTHR10044:SF139">
    <property type="entry name" value="DEATH-ASSOCIATED INHIBITOR OF APOPTOSIS 2"/>
    <property type="match status" value="1"/>
</dbReference>
<dbReference type="PROSITE" id="PS50143">
    <property type="entry name" value="BIR_REPEAT_2"/>
    <property type="match status" value="3"/>
</dbReference>
<evidence type="ECO:0000259" key="8">
    <source>
        <dbReference type="PROSITE" id="PS50089"/>
    </source>
</evidence>
<evidence type="ECO:0000256" key="2">
    <source>
        <dbReference type="ARBA" id="ARBA00022703"/>
    </source>
</evidence>
<feature type="compositionally biased region" description="Polar residues" evidence="7">
    <location>
        <begin position="751"/>
        <end position="763"/>
    </location>
</feature>
<feature type="domain" description="RING-type" evidence="8">
    <location>
        <begin position="999"/>
        <end position="1034"/>
    </location>
</feature>
<accession>A0A6F9D8E2</accession>
<dbReference type="Gene3D" id="3.30.40.10">
    <property type="entry name" value="Zinc/RING finger domain, C3HC4 (zinc finger)"/>
    <property type="match status" value="1"/>
</dbReference>
<evidence type="ECO:0000256" key="1">
    <source>
        <dbReference type="ARBA" id="ARBA00006672"/>
    </source>
</evidence>
<dbReference type="Pfam" id="PF13920">
    <property type="entry name" value="zf-C3HC4_3"/>
    <property type="match status" value="1"/>
</dbReference>
<organism evidence="9">
    <name type="scientific">Phallusia mammillata</name>
    <dbReference type="NCBI Taxonomy" id="59560"/>
    <lineage>
        <taxon>Eukaryota</taxon>
        <taxon>Metazoa</taxon>
        <taxon>Chordata</taxon>
        <taxon>Tunicata</taxon>
        <taxon>Ascidiacea</taxon>
        <taxon>Phlebobranchia</taxon>
        <taxon>Ascidiidae</taxon>
        <taxon>Phallusia</taxon>
    </lineage>
</organism>
<evidence type="ECO:0000256" key="4">
    <source>
        <dbReference type="ARBA" id="ARBA00022771"/>
    </source>
</evidence>
<reference evidence="9" key="1">
    <citation type="submission" date="2020-04" db="EMBL/GenBank/DDBJ databases">
        <authorList>
            <person name="Neveu A P."/>
        </authorList>
    </citation>
    <scope>NUCLEOTIDE SEQUENCE</scope>
    <source>
        <tissue evidence="9">Whole embryo</tissue>
    </source>
</reference>